<gene>
    <name evidence="1" type="ORF">HMPREF0889_1454</name>
</gene>
<name>D3LST1_9FIRM</name>
<evidence type="ECO:0000313" key="1">
    <source>
        <dbReference type="EMBL" id="EFD94715.1"/>
    </source>
</evidence>
<proteinExistence type="predicted"/>
<comment type="caution">
    <text evidence="1">The sequence shown here is derived from an EMBL/GenBank/DDBJ whole genome shotgun (WGS) entry which is preliminary data.</text>
</comment>
<protein>
    <submittedName>
        <fullName evidence="1">Uncharacterized protein</fullName>
    </submittedName>
</protein>
<evidence type="ECO:0000313" key="2">
    <source>
        <dbReference type="Proteomes" id="UP000003242"/>
    </source>
</evidence>
<accession>D3LST1</accession>
<organism evidence="1 2">
    <name type="scientific">Megasphaera lornae</name>
    <dbReference type="NCBI Taxonomy" id="1000568"/>
    <lineage>
        <taxon>Bacteria</taxon>
        <taxon>Bacillati</taxon>
        <taxon>Bacillota</taxon>
        <taxon>Negativicutes</taxon>
        <taxon>Veillonellales</taxon>
        <taxon>Veillonellaceae</taxon>
        <taxon>Megasphaera</taxon>
    </lineage>
</organism>
<dbReference type="RefSeq" id="WP_009381270.1">
    <property type="nucleotide sequence ID" value="NZ_ADGP01000005.1"/>
</dbReference>
<reference evidence="2" key="1">
    <citation type="submission" date="2009-12" db="EMBL/GenBank/DDBJ databases">
        <title>Sequence of Clostridiales genomosp. BVAB3 str. UPII9-5.</title>
        <authorList>
            <person name="Madupu R."/>
            <person name="Durkin A.S."/>
            <person name="Torralba M."/>
            <person name="Methe B."/>
            <person name="Sutton G.G."/>
            <person name="Strausberg R.L."/>
            <person name="Nelson K.E."/>
        </authorList>
    </citation>
    <scope>NUCLEOTIDE SEQUENCE [LARGE SCALE GENOMIC DNA]</scope>
    <source>
        <strain evidence="2">28L</strain>
    </source>
</reference>
<dbReference type="Proteomes" id="UP000003242">
    <property type="component" value="Unassembled WGS sequence"/>
</dbReference>
<dbReference type="STRING" id="699218.HMPREF0889_1454"/>
<dbReference type="AlphaFoldDB" id="D3LST1"/>
<sequence length="70" mass="8225">MQKQEFMDNVWSDFEFSYEEPEYYINAIDGIYYGGEVNRDSVVFQPPGDALEHFIIDGKPLKDILADIDW</sequence>
<dbReference type="EMBL" id="ADGP01000005">
    <property type="protein sequence ID" value="EFD94715.1"/>
    <property type="molecule type" value="Genomic_DNA"/>
</dbReference>